<dbReference type="InterPro" id="IPR028082">
    <property type="entry name" value="Peripla_BP_I"/>
</dbReference>
<evidence type="ECO:0000256" key="1">
    <source>
        <dbReference type="SAM" id="SignalP"/>
    </source>
</evidence>
<organism evidence="3 4">
    <name type="scientific">Aquitalea magnusonii</name>
    <dbReference type="NCBI Taxonomy" id="332411"/>
    <lineage>
        <taxon>Bacteria</taxon>
        <taxon>Pseudomonadati</taxon>
        <taxon>Pseudomonadota</taxon>
        <taxon>Betaproteobacteria</taxon>
        <taxon>Neisseriales</taxon>
        <taxon>Chromobacteriaceae</taxon>
        <taxon>Aquitalea</taxon>
    </lineage>
</organism>
<protein>
    <submittedName>
        <fullName evidence="3">Monosaccharide ABC transporter substrate-binding protein (CUT2 family)</fullName>
    </submittedName>
</protein>
<feature type="signal peptide" evidence="1">
    <location>
        <begin position="1"/>
        <end position="22"/>
    </location>
</feature>
<name>A0A318JLI0_9NEIS</name>
<sequence>MAMKIPGLLLLFALGLAAPLHAASWDGPRDGPARQPGRHKITFIAQDLRNGGIGGSYRGFASAARLLGWQVEVQDAQGSSVLLRKSFADAVATHSDGIILGGFQASDLADEIAAAQRAHIVLVGWHAAAHPGVVSGLFFNVSSEPLEVARRAAEHVIADSHGKAGVVIFNDERFDIANAKTRFMQELIQRCSGCRMLEVQNLPLNHADQRMEAVVQELNRRHGRRWTHTLAINDVYFDEMNYPLLHAGRADIRNVSAGDGSSKAIHRIRAGLSQQLATVAEPLGAQGWQLADEMNRAFAGAKPSGYVSKPILLTRTVLQQLGEQDIDADLPYQQAYRAIWFAR</sequence>
<keyword evidence="4" id="KW-1185">Reference proteome</keyword>
<dbReference type="AlphaFoldDB" id="A0A318JLI0"/>
<dbReference type="EMBL" id="QJKC01000002">
    <property type="protein sequence ID" value="PXX50593.1"/>
    <property type="molecule type" value="Genomic_DNA"/>
</dbReference>
<dbReference type="SUPFAM" id="SSF53822">
    <property type="entry name" value="Periplasmic binding protein-like I"/>
    <property type="match status" value="1"/>
</dbReference>
<comment type="caution">
    <text evidence="3">The sequence shown here is derived from an EMBL/GenBank/DDBJ whole genome shotgun (WGS) entry which is preliminary data.</text>
</comment>
<gene>
    <name evidence="3" type="ORF">DFR38_102250</name>
</gene>
<dbReference type="InterPro" id="IPR025997">
    <property type="entry name" value="SBP_2_dom"/>
</dbReference>
<dbReference type="Gene3D" id="3.40.50.2300">
    <property type="match status" value="2"/>
</dbReference>
<dbReference type="Proteomes" id="UP000248395">
    <property type="component" value="Unassembled WGS sequence"/>
</dbReference>
<dbReference type="Pfam" id="PF13407">
    <property type="entry name" value="Peripla_BP_4"/>
    <property type="match status" value="1"/>
</dbReference>
<evidence type="ECO:0000259" key="2">
    <source>
        <dbReference type="Pfam" id="PF13407"/>
    </source>
</evidence>
<evidence type="ECO:0000313" key="3">
    <source>
        <dbReference type="EMBL" id="PXX50593.1"/>
    </source>
</evidence>
<accession>A0A318JLI0</accession>
<dbReference type="RefSeq" id="WP_082693618.1">
    <property type="nucleotide sequence ID" value="NZ_LNQU01000131.1"/>
</dbReference>
<feature type="domain" description="Periplasmic binding protein" evidence="2">
    <location>
        <begin position="56"/>
        <end position="301"/>
    </location>
</feature>
<feature type="chain" id="PRO_5016394359" evidence="1">
    <location>
        <begin position="23"/>
        <end position="343"/>
    </location>
</feature>
<evidence type="ECO:0000313" key="4">
    <source>
        <dbReference type="Proteomes" id="UP000248395"/>
    </source>
</evidence>
<keyword evidence="1" id="KW-0732">Signal</keyword>
<proteinExistence type="predicted"/>
<dbReference type="OrthoDB" id="9342512at2"/>
<reference evidence="3 4" key="1">
    <citation type="submission" date="2018-05" db="EMBL/GenBank/DDBJ databases">
        <title>Genomic Encyclopedia of Type Strains, Phase IV (KMG-IV): sequencing the most valuable type-strain genomes for metagenomic binning, comparative biology and taxonomic classification.</title>
        <authorList>
            <person name="Goeker M."/>
        </authorList>
    </citation>
    <scope>NUCLEOTIDE SEQUENCE [LARGE SCALE GENOMIC DNA]</scope>
    <source>
        <strain evidence="3 4">DSM 25134</strain>
    </source>
</reference>